<dbReference type="VEuPathDB" id="FungiDB:MELLADRAFT_102938"/>
<dbReference type="AlphaFoldDB" id="F4R8N2"/>
<gene>
    <name evidence="1" type="ORF">MELLADRAFT_102938</name>
</gene>
<reference evidence="2" key="1">
    <citation type="journal article" date="2011" name="Proc. Natl. Acad. Sci. U.S.A.">
        <title>Obligate biotrophy features unraveled by the genomic analysis of rust fungi.</title>
        <authorList>
            <person name="Duplessis S."/>
            <person name="Cuomo C.A."/>
            <person name="Lin Y.-C."/>
            <person name="Aerts A."/>
            <person name="Tisserant E."/>
            <person name="Veneault-Fourrey C."/>
            <person name="Joly D.L."/>
            <person name="Hacquard S."/>
            <person name="Amselem J."/>
            <person name="Cantarel B.L."/>
            <person name="Chiu R."/>
            <person name="Coutinho P.M."/>
            <person name="Feau N."/>
            <person name="Field M."/>
            <person name="Frey P."/>
            <person name="Gelhaye E."/>
            <person name="Goldberg J."/>
            <person name="Grabherr M.G."/>
            <person name="Kodira C.D."/>
            <person name="Kohler A."/>
            <person name="Kuees U."/>
            <person name="Lindquist E.A."/>
            <person name="Lucas S.M."/>
            <person name="Mago R."/>
            <person name="Mauceli E."/>
            <person name="Morin E."/>
            <person name="Murat C."/>
            <person name="Pangilinan J.L."/>
            <person name="Park R."/>
            <person name="Pearson M."/>
            <person name="Quesneville H."/>
            <person name="Rouhier N."/>
            <person name="Sakthikumar S."/>
            <person name="Salamov A.A."/>
            <person name="Schmutz J."/>
            <person name="Selles B."/>
            <person name="Shapiro H."/>
            <person name="Tanguay P."/>
            <person name="Tuskan G.A."/>
            <person name="Henrissat B."/>
            <person name="Van de Peer Y."/>
            <person name="Rouze P."/>
            <person name="Ellis J.G."/>
            <person name="Dodds P.N."/>
            <person name="Schein J.E."/>
            <person name="Zhong S."/>
            <person name="Hamelin R.C."/>
            <person name="Grigoriev I.V."/>
            <person name="Szabo L.J."/>
            <person name="Martin F."/>
        </authorList>
    </citation>
    <scope>NUCLEOTIDE SEQUENCE [LARGE SCALE GENOMIC DNA]</scope>
    <source>
        <strain evidence="2">98AG31 / pathotype 3-4-7</strain>
    </source>
</reference>
<organism evidence="2">
    <name type="scientific">Melampsora larici-populina (strain 98AG31 / pathotype 3-4-7)</name>
    <name type="common">Poplar leaf rust fungus</name>
    <dbReference type="NCBI Taxonomy" id="747676"/>
    <lineage>
        <taxon>Eukaryota</taxon>
        <taxon>Fungi</taxon>
        <taxon>Dikarya</taxon>
        <taxon>Basidiomycota</taxon>
        <taxon>Pucciniomycotina</taxon>
        <taxon>Pucciniomycetes</taxon>
        <taxon>Pucciniales</taxon>
        <taxon>Melampsoraceae</taxon>
        <taxon>Melampsora</taxon>
    </lineage>
</organism>
<accession>F4R8N2</accession>
<proteinExistence type="predicted"/>
<dbReference type="HOGENOM" id="CLU_829184_0_0_1"/>
<keyword evidence="2" id="KW-1185">Reference proteome</keyword>
<name>F4R8N2_MELLP</name>
<dbReference type="RefSeq" id="XP_007405688.1">
    <property type="nucleotide sequence ID" value="XM_007405626.1"/>
</dbReference>
<dbReference type="InParanoid" id="F4R8N2"/>
<evidence type="ECO:0000313" key="1">
    <source>
        <dbReference type="EMBL" id="EGG11086.1"/>
    </source>
</evidence>
<dbReference type="KEGG" id="mlr:MELLADRAFT_102938"/>
<protein>
    <submittedName>
        <fullName evidence="1">Uncharacterized protein</fullName>
    </submittedName>
</protein>
<dbReference type="GeneID" id="18921818"/>
<sequence length="335" mass="36972">MPKNLTTILSVVVTATSEATRLFPGAIAWHATESDLALKLVGENVVSEPLHTLGFALEYDLLNRGSTYLLTGPFGQDPDTGRALMKHSPLTESKLSNHTPDPKELAGKASISGVGKVLEAVMDNITNAGGEWNLTVQAEHEYYDPETQRKLDFVITYRFGHFTPDLPELDEIQVGSLMWLQGNIVNKDKHSKRFIVQVLHHYVITNVWVALHPTIPQELHPSALAQFLVMVSESGPFHIQLVQMVGDSLVKSIVTSLNQFVKLKCETLGSIEMEKSKLNDAIGIFLTGQASVLHVTYGPTYTGLTWAIEDDSLNWVDTVGVVEVSIETAMEVQIW</sequence>
<dbReference type="EMBL" id="GL883093">
    <property type="protein sequence ID" value="EGG11086.1"/>
    <property type="molecule type" value="Genomic_DNA"/>
</dbReference>
<dbReference type="Proteomes" id="UP000001072">
    <property type="component" value="Unassembled WGS sequence"/>
</dbReference>
<evidence type="ECO:0000313" key="2">
    <source>
        <dbReference type="Proteomes" id="UP000001072"/>
    </source>
</evidence>